<sequence length="383" mass="44558">MQALYGLHQSKRANFGLAQSLIDETFAPDLNSMEPQDPTELRGKARIAKKIFRTQYNAPVINAKEDVTPEIIEAVKEAIKLYNVENQADLKHYRQGMLDEAENVSRTYIHLLELIVAFGDLVKEEVEEMNINRSRVGEVTSKAAMNFYHNPIVTMIRENEDINFRSQRLGAGIDDAMEVQARDWYRKLIKKDPEYREYTRKENPTFEEHKEWLMYFVKNMLFKHPVMVSYFEEQDLQFSENRSVLRSMVLKTIKSVNDITDKLIISELSMNWEEDKRFFNDLFLKVVENENDYVDLISNRAQNWDKDRINVMDMLILKMALAEMINFPSIPVKVTINEAVELAKNYSTLKSKKFVNGILDVLAISLGHDGTIRKSGRGLIDNK</sequence>
<dbReference type="InterPro" id="IPR006027">
    <property type="entry name" value="NusB_RsmB_TIM44"/>
</dbReference>
<dbReference type="PANTHER" id="PTHR11078">
    <property type="entry name" value="N UTILIZATION SUBSTANCE PROTEIN B-RELATED"/>
    <property type="match status" value="1"/>
</dbReference>
<keyword evidence="3 6" id="KW-0694">RNA-binding</keyword>
<evidence type="ECO:0000313" key="9">
    <source>
        <dbReference type="Proteomes" id="UP001310022"/>
    </source>
</evidence>
<evidence type="ECO:0000256" key="2">
    <source>
        <dbReference type="ARBA" id="ARBA00022814"/>
    </source>
</evidence>
<dbReference type="GO" id="GO:0006353">
    <property type="term" value="P:DNA-templated transcription termination"/>
    <property type="evidence" value="ECO:0007669"/>
    <property type="project" value="UniProtKB-UniRule"/>
</dbReference>
<feature type="domain" description="NusB/RsmB/TIM44" evidence="7">
    <location>
        <begin position="246"/>
        <end position="361"/>
    </location>
</feature>
<comment type="function">
    <text evidence="6">Involved in transcription antitermination. Required for transcription of ribosomal RNA (rRNA) genes. Binds specifically to the boxA antiterminator sequence of the ribosomal RNA (rrn) operons.</text>
</comment>
<keyword evidence="5 6" id="KW-0804">Transcription</keyword>
<accession>A0AAN4W0D5</accession>
<evidence type="ECO:0000259" key="7">
    <source>
        <dbReference type="Pfam" id="PF01029"/>
    </source>
</evidence>
<dbReference type="Pfam" id="PF01029">
    <property type="entry name" value="NusB"/>
    <property type="match status" value="1"/>
</dbReference>
<dbReference type="AlphaFoldDB" id="A0AAN4W0D5"/>
<comment type="caution">
    <text evidence="8">The sequence shown here is derived from an EMBL/GenBank/DDBJ whole genome shotgun (WGS) entry which is preliminary data.</text>
</comment>
<name>A0AAN4W0D5_9BACT</name>
<keyword evidence="2 6" id="KW-0889">Transcription antitermination</keyword>
<evidence type="ECO:0000256" key="3">
    <source>
        <dbReference type="ARBA" id="ARBA00022884"/>
    </source>
</evidence>
<comment type="similarity">
    <text evidence="1 6">Belongs to the NusB family.</text>
</comment>
<evidence type="ECO:0000256" key="6">
    <source>
        <dbReference type="HAMAP-Rule" id="MF_00073"/>
    </source>
</evidence>
<keyword evidence="4 6" id="KW-0805">Transcription regulation</keyword>
<dbReference type="HAMAP" id="MF_00073">
    <property type="entry name" value="NusB"/>
    <property type="match status" value="1"/>
</dbReference>
<gene>
    <name evidence="6 8" type="primary">nusB</name>
    <name evidence="8" type="ORF">PEDI_27120</name>
</gene>
<evidence type="ECO:0000256" key="1">
    <source>
        <dbReference type="ARBA" id="ARBA00005952"/>
    </source>
</evidence>
<dbReference type="InterPro" id="IPR035926">
    <property type="entry name" value="NusB-like_sf"/>
</dbReference>
<evidence type="ECO:0000313" key="8">
    <source>
        <dbReference type="EMBL" id="GJM62160.1"/>
    </source>
</evidence>
<proteinExistence type="inferred from homology"/>
<dbReference type="InterPro" id="IPR011605">
    <property type="entry name" value="NusB_fam"/>
</dbReference>
<dbReference type="NCBIfam" id="TIGR01951">
    <property type="entry name" value="nusB"/>
    <property type="match status" value="1"/>
</dbReference>
<reference evidence="8 9" key="1">
    <citation type="submission" date="2021-12" db="EMBL/GenBank/DDBJ databases">
        <title>Genome sequencing of bacteria with rrn-lacking chromosome and rrn-plasmid.</title>
        <authorList>
            <person name="Anda M."/>
            <person name="Iwasaki W."/>
        </authorList>
    </citation>
    <scope>NUCLEOTIDE SEQUENCE [LARGE SCALE GENOMIC DNA]</scope>
    <source>
        <strain evidence="8 9">NBRC 15940</strain>
    </source>
</reference>
<organism evidence="8 9">
    <name type="scientific">Persicobacter diffluens</name>
    <dbReference type="NCBI Taxonomy" id="981"/>
    <lineage>
        <taxon>Bacteria</taxon>
        <taxon>Pseudomonadati</taxon>
        <taxon>Bacteroidota</taxon>
        <taxon>Cytophagia</taxon>
        <taxon>Cytophagales</taxon>
        <taxon>Persicobacteraceae</taxon>
        <taxon>Persicobacter</taxon>
    </lineage>
</organism>
<dbReference type="SUPFAM" id="SSF48013">
    <property type="entry name" value="NusB-like"/>
    <property type="match status" value="1"/>
</dbReference>
<dbReference type="Proteomes" id="UP001310022">
    <property type="component" value="Unassembled WGS sequence"/>
</dbReference>
<dbReference type="PANTHER" id="PTHR11078:SF3">
    <property type="entry name" value="ANTITERMINATION NUSB DOMAIN-CONTAINING PROTEIN"/>
    <property type="match status" value="1"/>
</dbReference>
<dbReference type="Gene3D" id="1.10.940.10">
    <property type="entry name" value="NusB-like"/>
    <property type="match status" value="1"/>
</dbReference>
<dbReference type="GO" id="GO:0031564">
    <property type="term" value="P:transcription antitermination"/>
    <property type="evidence" value="ECO:0007669"/>
    <property type="project" value="UniProtKB-KW"/>
</dbReference>
<dbReference type="GO" id="GO:0005829">
    <property type="term" value="C:cytosol"/>
    <property type="evidence" value="ECO:0007669"/>
    <property type="project" value="TreeGrafter"/>
</dbReference>
<protein>
    <recommendedName>
        <fullName evidence="6">Transcription antitermination protein NusB</fullName>
    </recommendedName>
    <alternativeName>
        <fullName evidence="6">Antitermination factor NusB</fullName>
    </alternativeName>
</protein>
<dbReference type="GO" id="GO:0003723">
    <property type="term" value="F:RNA binding"/>
    <property type="evidence" value="ECO:0007669"/>
    <property type="project" value="UniProtKB-UniRule"/>
</dbReference>
<evidence type="ECO:0000256" key="5">
    <source>
        <dbReference type="ARBA" id="ARBA00023163"/>
    </source>
</evidence>
<dbReference type="EMBL" id="BQKE01000001">
    <property type="protein sequence ID" value="GJM62160.1"/>
    <property type="molecule type" value="Genomic_DNA"/>
</dbReference>
<keyword evidence="9" id="KW-1185">Reference proteome</keyword>
<evidence type="ECO:0000256" key="4">
    <source>
        <dbReference type="ARBA" id="ARBA00023015"/>
    </source>
</evidence>